<evidence type="ECO:0000313" key="7">
    <source>
        <dbReference type="Proteomes" id="UP000706525"/>
    </source>
</evidence>
<organism evidence="6 7">
    <name type="scientific">Cupriavidus pampae</name>
    <dbReference type="NCBI Taxonomy" id="659251"/>
    <lineage>
        <taxon>Bacteria</taxon>
        <taxon>Pseudomonadati</taxon>
        <taxon>Pseudomonadota</taxon>
        <taxon>Betaproteobacteria</taxon>
        <taxon>Burkholderiales</taxon>
        <taxon>Burkholderiaceae</taxon>
        <taxon>Cupriavidus</taxon>
    </lineage>
</organism>
<proteinExistence type="inferred from homology"/>
<name>A0ABN7YJQ1_9BURK</name>
<accession>A0ABN7YJQ1</accession>
<evidence type="ECO:0000259" key="5">
    <source>
        <dbReference type="PROSITE" id="PS50931"/>
    </source>
</evidence>
<dbReference type="PROSITE" id="PS50931">
    <property type="entry name" value="HTH_LYSR"/>
    <property type="match status" value="1"/>
</dbReference>
<protein>
    <recommendedName>
        <fullName evidence="5">HTH lysR-type domain-containing protein</fullName>
    </recommendedName>
</protein>
<sequence>MNWDDTRIFLALQREGTLRSAARVAGVDQATVGRRLAALEHALGATLFLRTSDGYVLTSAGESVLRSAEKMEKSANDLVRQAQGTDTRLAGEVKVTTTDTLALGFVIPAIARLHAEHPDVQVNLNTSTQMLNLARREADIAIRNQKPENPDLVARRLARWPVGLYASREYLAQRGEPNDNDAFAGHDLVMFQSHATANLPSTLVGLPIDAGRLAAAVNSSLMLRALIRMGKAIGEVPVPMAERDGLVRVLPDRERAKRYEVWLVTHQDLRHTARVRAMIDKIAESFKDQDAV</sequence>
<evidence type="ECO:0000256" key="1">
    <source>
        <dbReference type="ARBA" id="ARBA00009437"/>
    </source>
</evidence>
<keyword evidence="2" id="KW-0805">Transcription regulation</keyword>
<dbReference type="InterPro" id="IPR036388">
    <property type="entry name" value="WH-like_DNA-bd_sf"/>
</dbReference>
<comment type="similarity">
    <text evidence="1">Belongs to the LysR transcriptional regulatory family.</text>
</comment>
<evidence type="ECO:0000313" key="6">
    <source>
        <dbReference type="EMBL" id="CAG9172591.1"/>
    </source>
</evidence>
<dbReference type="InterPro" id="IPR036390">
    <property type="entry name" value="WH_DNA-bd_sf"/>
</dbReference>
<dbReference type="InterPro" id="IPR058163">
    <property type="entry name" value="LysR-type_TF_proteobact-type"/>
</dbReference>
<keyword evidence="4" id="KW-0804">Transcription</keyword>
<dbReference type="PANTHER" id="PTHR30537:SF3">
    <property type="entry name" value="TRANSCRIPTIONAL REGULATORY PROTEIN"/>
    <property type="match status" value="1"/>
</dbReference>
<comment type="caution">
    <text evidence="6">The sequence shown here is derived from an EMBL/GenBank/DDBJ whole genome shotgun (WGS) entry which is preliminary data.</text>
</comment>
<evidence type="ECO:0000256" key="2">
    <source>
        <dbReference type="ARBA" id="ARBA00023015"/>
    </source>
</evidence>
<reference evidence="6 7" key="1">
    <citation type="submission" date="2021-08" db="EMBL/GenBank/DDBJ databases">
        <authorList>
            <person name="Peeters C."/>
        </authorList>
    </citation>
    <scope>NUCLEOTIDE SEQUENCE [LARGE SCALE GENOMIC DNA]</scope>
    <source>
        <strain evidence="6 7">LMG 32289</strain>
    </source>
</reference>
<evidence type="ECO:0000256" key="3">
    <source>
        <dbReference type="ARBA" id="ARBA00023125"/>
    </source>
</evidence>
<dbReference type="SUPFAM" id="SSF46785">
    <property type="entry name" value="Winged helix' DNA-binding domain"/>
    <property type="match status" value="1"/>
</dbReference>
<dbReference type="InterPro" id="IPR000847">
    <property type="entry name" value="LysR_HTH_N"/>
</dbReference>
<feature type="domain" description="HTH lysR-type" evidence="5">
    <location>
        <begin position="1"/>
        <end position="58"/>
    </location>
</feature>
<dbReference type="Gene3D" id="3.40.190.290">
    <property type="match status" value="1"/>
</dbReference>
<keyword evidence="7" id="KW-1185">Reference proteome</keyword>
<dbReference type="RefSeq" id="WP_223988781.1">
    <property type="nucleotide sequence ID" value="NZ_CAJZAG010000005.1"/>
</dbReference>
<dbReference type="EMBL" id="CAJZAG010000005">
    <property type="protein sequence ID" value="CAG9172591.1"/>
    <property type="molecule type" value="Genomic_DNA"/>
</dbReference>
<gene>
    <name evidence="6" type="ORF">LMG32289_02629</name>
</gene>
<dbReference type="Proteomes" id="UP000706525">
    <property type="component" value="Unassembled WGS sequence"/>
</dbReference>
<dbReference type="InterPro" id="IPR005119">
    <property type="entry name" value="LysR_subst-bd"/>
</dbReference>
<dbReference type="Gene3D" id="1.10.10.10">
    <property type="entry name" value="Winged helix-like DNA-binding domain superfamily/Winged helix DNA-binding domain"/>
    <property type="match status" value="1"/>
</dbReference>
<dbReference type="PANTHER" id="PTHR30537">
    <property type="entry name" value="HTH-TYPE TRANSCRIPTIONAL REGULATOR"/>
    <property type="match status" value="1"/>
</dbReference>
<keyword evidence="3" id="KW-0238">DNA-binding</keyword>
<dbReference type="Pfam" id="PF00126">
    <property type="entry name" value="HTH_1"/>
    <property type="match status" value="1"/>
</dbReference>
<dbReference type="Pfam" id="PF03466">
    <property type="entry name" value="LysR_substrate"/>
    <property type="match status" value="1"/>
</dbReference>
<dbReference type="SUPFAM" id="SSF53850">
    <property type="entry name" value="Periplasmic binding protein-like II"/>
    <property type="match status" value="1"/>
</dbReference>
<evidence type="ECO:0000256" key="4">
    <source>
        <dbReference type="ARBA" id="ARBA00023163"/>
    </source>
</evidence>